<keyword evidence="3" id="KW-0433">Leucine-rich repeat</keyword>
<dbReference type="Pfam" id="PF13855">
    <property type="entry name" value="LRR_8"/>
    <property type="match status" value="1"/>
</dbReference>
<keyword evidence="2" id="KW-0597">Phosphoprotein</keyword>
<feature type="region of interest" description="Disordered" evidence="12">
    <location>
        <begin position="436"/>
        <end position="458"/>
    </location>
</feature>
<dbReference type="PROSITE" id="PS00107">
    <property type="entry name" value="PROTEIN_KINASE_ATP"/>
    <property type="match status" value="1"/>
</dbReference>
<dbReference type="PANTHER" id="PTHR48010">
    <property type="entry name" value="OS05G0588300 PROTEIN"/>
    <property type="match status" value="1"/>
</dbReference>
<dbReference type="InterPro" id="IPR001611">
    <property type="entry name" value="Leu-rich_rpt"/>
</dbReference>
<accession>A0A5N6NBF3</accession>
<evidence type="ECO:0000256" key="1">
    <source>
        <dbReference type="ARBA" id="ARBA00004370"/>
    </source>
</evidence>
<evidence type="ECO:0000256" key="6">
    <source>
        <dbReference type="ARBA" id="ARBA00022737"/>
    </source>
</evidence>
<dbReference type="EMBL" id="SZYD01000012">
    <property type="protein sequence ID" value="KAD4584288.1"/>
    <property type="molecule type" value="Genomic_DNA"/>
</dbReference>
<evidence type="ECO:0000256" key="8">
    <source>
        <dbReference type="ARBA" id="ARBA00022840"/>
    </source>
</evidence>
<dbReference type="PROSITE" id="PS50011">
    <property type="entry name" value="PROTEIN_KINASE_DOM"/>
    <property type="match status" value="1"/>
</dbReference>
<dbReference type="FunFam" id="1.10.510.10:FF:000095">
    <property type="entry name" value="protein STRUBBELIG-RECEPTOR FAMILY 8"/>
    <property type="match status" value="1"/>
</dbReference>
<dbReference type="Pfam" id="PF00560">
    <property type="entry name" value="LRR_1"/>
    <property type="match status" value="3"/>
</dbReference>
<dbReference type="Gene3D" id="3.80.10.10">
    <property type="entry name" value="Ribonuclease Inhibitor"/>
    <property type="match status" value="2"/>
</dbReference>
<dbReference type="SUPFAM" id="SSF52058">
    <property type="entry name" value="L domain-like"/>
    <property type="match status" value="1"/>
</dbReference>
<dbReference type="GO" id="GO:0006952">
    <property type="term" value="P:defense response"/>
    <property type="evidence" value="ECO:0007669"/>
    <property type="project" value="UniProtKB-ARBA"/>
</dbReference>
<evidence type="ECO:0000256" key="4">
    <source>
        <dbReference type="ARBA" id="ARBA00022692"/>
    </source>
</evidence>
<keyword evidence="6" id="KW-0677">Repeat</keyword>
<evidence type="ECO:0000259" key="14">
    <source>
        <dbReference type="PROSITE" id="PS50011"/>
    </source>
</evidence>
<keyword evidence="7 11" id="KW-0547">Nucleotide-binding</keyword>
<keyword evidence="16" id="KW-1185">Reference proteome</keyword>
<proteinExistence type="predicted"/>
<dbReference type="AlphaFoldDB" id="A0A5N6NBF3"/>
<evidence type="ECO:0000256" key="2">
    <source>
        <dbReference type="ARBA" id="ARBA00022553"/>
    </source>
</evidence>
<dbReference type="PROSITE" id="PS51450">
    <property type="entry name" value="LRR"/>
    <property type="match status" value="1"/>
</dbReference>
<evidence type="ECO:0000256" key="9">
    <source>
        <dbReference type="ARBA" id="ARBA00022989"/>
    </source>
</evidence>
<dbReference type="InterPro" id="IPR000719">
    <property type="entry name" value="Prot_kinase_dom"/>
</dbReference>
<evidence type="ECO:0000256" key="3">
    <source>
        <dbReference type="ARBA" id="ARBA00022614"/>
    </source>
</evidence>
<dbReference type="GO" id="GO:0016020">
    <property type="term" value="C:membrane"/>
    <property type="evidence" value="ECO:0007669"/>
    <property type="project" value="UniProtKB-SubCell"/>
</dbReference>
<dbReference type="Gene3D" id="1.10.510.10">
    <property type="entry name" value="Transferase(Phosphotransferase) domain 1"/>
    <property type="match status" value="1"/>
</dbReference>
<evidence type="ECO:0000256" key="7">
    <source>
        <dbReference type="ARBA" id="ARBA00022741"/>
    </source>
</evidence>
<dbReference type="SUPFAM" id="SSF56112">
    <property type="entry name" value="Protein kinase-like (PK-like)"/>
    <property type="match status" value="1"/>
</dbReference>
<name>A0A5N6NBF3_9ASTR</name>
<organism evidence="15 16">
    <name type="scientific">Mikania micrantha</name>
    <name type="common">bitter vine</name>
    <dbReference type="NCBI Taxonomy" id="192012"/>
    <lineage>
        <taxon>Eukaryota</taxon>
        <taxon>Viridiplantae</taxon>
        <taxon>Streptophyta</taxon>
        <taxon>Embryophyta</taxon>
        <taxon>Tracheophyta</taxon>
        <taxon>Spermatophyta</taxon>
        <taxon>Magnoliopsida</taxon>
        <taxon>eudicotyledons</taxon>
        <taxon>Gunneridae</taxon>
        <taxon>Pentapetalae</taxon>
        <taxon>asterids</taxon>
        <taxon>campanulids</taxon>
        <taxon>Asterales</taxon>
        <taxon>Asteraceae</taxon>
        <taxon>Asteroideae</taxon>
        <taxon>Heliantheae alliance</taxon>
        <taxon>Eupatorieae</taxon>
        <taxon>Mikania</taxon>
    </lineage>
</organism>
<dbReference type="GO" id="GO:0005524">
    <property type="term" value="F:ATP binding"/>
    <property type="evidence" value="ECO:0007669"/>
    <property type="project" value="UniProtKB-UniRule"/>
</dbReference>
<dbReference type="Proteomes" id="UP000326396">
    <property type="component" value="Linkage Group LG2"/>
</dbReference>
<comment type="subcellular location">
    <subcellularLocation>
        <location evidence="1">Membrane</location>
    </subcellularLocation>
</comment>
<dbReference type="SMART" id="SM00369">
    <property type="entry name" value="LRR_TYP"/>
    <property type="match status" value="2"/>
</dbReference>
<evidence type="ECO:0000313" key="16">
    <source>
        <dbReference type="Proteomes" id="UP000326396"/>
    </source>
</evidence>
<evidence type="ECO:0000256" key="5">
    <source>
        <dbReference type="ARBA" id="ARBA00022729"/>
    </source>
</evidence>
<dbReference type="InterPro" id="IPR003591">
    <property type="entry name" value="Leu-rich_rpt_typical-subtyp"/>
</dbReference>
<dbReference type="FunFam" id="3.80.10.10:FF:000234">
    <property type="entry name" value="Probable inactive receptor kinase RLK902"/>
    <property type="match status" value="1"/>
</dbReference>
<protein>
    <recommendedName>
        <fullName evidence="14">Protein kinase domain-containing protein</fullName>
    </recommendedName>
</protein>
<keyword evidence="10 13" id="KW-0472">Membrane</keyword>
<evidence type="ECO:0000313" key="15">
    <source>
        <dbReference type="EMBL" id="KAD4584288.1"/>
    </source>
</evidence>
<reference evidence="15 16" key="1">
    <citation type="submission" date="2019-05" db="EMBL/GenBank/DDBJ databases">
        <title>Mikania micrantha, genome provides insights into the molecular mechanism of rapid growth.</title>
        <authorList>
            <person name="Liu B."/>
        </authorList>
    </citation>
    <scope>NUCLEOTIDE SEQUENCE [LARGE SCALE GENOMIC DNA]</scope>
    <source>
        <strain evidence="15">NLD-2019</strain>
        <tissue evidence="15">Leaf</tissue>
    </source>
</reference>
<dbReference type="Gene3D" id="3.30.200.20">
    <property type="entry name" value="Phosphorylase Kinase, domain 1"/>
    <property type="match status" value="1"/>
</dbReference>
<keyword evidence="8 11" id="KW-0067">ATP-binding</keyword>
<evidence type="ECO:0000256" key="10">
    <source>
        <dbReference type="ARBA" id="ARBA00023136"/>
    </source>
</evidence>
<dbReference type="InterPro" id="IPR050994">
    <property type="entry name" value="At_inactive_RLKs"/>
</dbReference>
<dbReference type="InterPro" id="IPR017441">
    <property type="entry name" value="Protein_kinase_ATP_BS"/>
</dbReference>
<dbReference type="OrthoDB" id="69842at2759"/>
<feature type="domain" description="Protein kinase" evidence="14">
    <location>
        <begin position="486"/>
        <end position="754"/>
    </location>
</feature>
<dbReference type="FunFam" id="3.30.200.20:FF:000307">
    <property type="entry name" value="pollen receptor-like kinase 1"/>
    <property type="match status" value="1"/>
</dbReference>
<feature type="transmembrane region" description="Helical" evidence="13">
    <location>
        <begin position="393"/>
        <end position="421"/>
    </location>
</feature>
<keyword evidence="5" id="KW-0732">Signal</keyword>
<dbReference type="PANTHER" id="PTHR48010:SF27">
    <property type="entry name" value="PROTEIN KINASE DOMAIN-CONTAINING PROTEIN"/>
    <property type="match status" value="1"/>
</dbReference>
<gene>
    <name evidence="15" type="ORF">E3N88_21889</name>
</gene>
<dbReference type="InterPro" id="IPR013210">
    <property type="entry name" value="LRR_N_plant-typ"/>
</dbReference>
<keyword evidence="4 13" id="KW-0812">Transmembrane</keyword>
<keyword evidence="9 13" id="KW-1133">Transmembrane helix</keyword>
<dbReference type="GO" id="GO:0051707">
    <property type="term" value="P:response to other organism"/>
    <property type="evidence" value="ECO:0007669"/>
    <property type="project" value="UniProtKB-ARBA"/>
</dbReference>
<evidence type="ECO:0000256" key="12">
    <source>
        <dbReference type="SAM" id="MobiDB-lite"/>
    </source>
</evidence>
<sequence length="761" mass="85951">MEVPVGEHLRLDKYDSTMVDSQRCWQLSRWKYRWVNILDLINMTPQWWIARGAGNCLDGSTGGWKYRWVNILDLINMTPQWWIDRGAVNCLRWKYRLVNILRLTKYDSTMVDRQRIYIAHGQPPSITTKLIYMPFALFDTRKLSDKNHRKLHMREKPVMKLCSYQSILHIFVILSLLLLSRADLSSDKKALLDFAAAVSHGPKLKWGTNNSNASICNSWVGIKCTSDGTRVIKIRLPAVGLTGPIPPNTLGELDALKVLSLRSNYLNGSIPSDLLSLPSLRSLFLQHNNFTTNIPTFFPHHLHILDLSFNSFTGSIPLNIQYLTRLTRLYLQNNSLSGSIPDFAFLNVQHINISYNNLKGSIPYSLQTFPTSSFVGNPLLCGPPLKPCSKNKFAIWGIVAIVIVAGVAGVLLTVTIVFCWLSRKTDDENSVPIRNSNLNVRNSNPTGRRYNRPRAEYGGGVTENDDNKLVFFDGSSYDFDLEELLRASAEVIGKGSFGTTYKAVMDESSMTVVVKRLNEVVVSKEDFELQIELIARVGQHQNVVPVRAFFYSEDEKLLVYDYFPAGSLMTLLHGAAGKTPLDWETRLKIALGTARGIAHIHSTGGPTFTHGNIKSSNILIHQDMDPCITDTGLVPIMTAPSTQSMSYWAPEVLETHQHSHKSDIYSFGVLLLELLTRKQPVQSPVREDMVDLPGWVQSVVRDEWTSEVFDDELMRFHNIEEEMMQMLQIGLACVAWVPENRPGIHEVVGMMERVQNRSPSD</sequence>
<evidence type="ECO:0000256" key="11">
    <source>
        <dbReference type="PROSITE-ProRule" id="PRU10141"/>
    </source>
</evidence>
<comment type="caution">
    <text evidence="15">The sequence shown here is derived from an EMBL/GenBank/DDBJ whole genome shotgun (WGS) entry which is preliminary data.</text>
</comment>
<dbReference type="InterPro" id="IPR032675">
    <property type="entry name" value="LRR_dom_sf"/>
</dbReference>
<feature type="compositionally biased region" description="Polar residues" evidence="12">
    <location>
        <begin position="436"/>
        <end position="446"/>
    </location>
</feature>
<dbReference type="GO" id="GO:0004672">
    <property type="term" value="F:protein kinase activity"/>
    <property type="evidence" value="ECO:0007669"/>
    <property type="project" value="InterPro"/>
</dbReference>
<feature type="transmembrane region" description="Helical" evidence="13">
    <location>
        <begin position="158"/>
        <end position="179"/>
    </location>
</feature>
<dbReference type="Pfam" id="PF00069">
    <property type="entry name" value="Pkinase"/>
    <property type="match status" value="1"/>
</dbReference>
<evidence type="ECO:0000256" key="13">
    <source>
        <dbReference type="SAM" id="Phobius"/>
    </source>
</evidence>
<dbReference type="Pfam" id="PF08263">
    <property type="entry name" value="LRRNT_2"/>
    <property type="match status" value="1"/>
</dbReference>
<dbReference type="InterPro" id="IPR011009">
    <property type="entry name" value="Kinase-like_dom_sf"/>
</dbReference>
<feature type="binding site" evidence="11">
    <location>
        <position position="515"/>
    </location>
    <ligand>
        <name>ATP</name>
        <dbReference type="ChEBI" id="CHEBI:30616"/>
    </ligand>
</feature>